<dbReference type="EMBL" id="CAXLJM020000051">
    <property type="protein sequence ID" value="CAL8115550.1"/>
    <property type="molecule type" value="Genomic_DNA"/>
</dbReference>
<keyword evidence="3" id="KW-1185">Reference proteome</keyword>
<accession>A0ABP1R419</accession>
<evidence type="ECO:0008006" key="4">
    <source>
        <dbReference type="Google" id="ProtNLM"/>
    </source>
</evidence>
<keyword evidence="1" id="KW-0732">Signal</keyword>
<comment type="caution">
    <text evidence="2">The sequence shown here is derived from an EMBL/GenBank/DDBJ whole genome shotgun (WGS) entry which is preliminary data.</text>
</comment>
<evidence type="ECO:0000313" key="3">
    <source>
        <dbReference type="Proteomes" id="UP001642540"/>
    </source>
</evidence>
<sequence length="83" mass="8841">MNTGIVVVSFLVMLLCGSIGALPTRMPKSSNVQSNRPPKMSSFNAIAGIDQLANHRHQDHATLVENIINVSKGLPPVPLVPEA</sequence>
<feature type="signal peptide" evidence="1">
    <location>
        <begin position="1"/>
        <end position="21"/>
    </location>
</feature>
<evidence type="ECO:0000256" key="1">
    <source>
        <dbReference type="SAM" id="SignalP"/>
    </source>
</evidence>
<gene>
    <name evidence="2" type="ORF">ODALV1_LOCUS16906</name>
</gene>
<proteinExistence type="predicted"/>
<dbReference type="Proteomes" id="UP001642540">
    <property type="component" value="Unassembled WGS sequence"/>
</dbReference>
<name>A0ABP1R419_9HEXA</name>
<feature type="chain" id="PRO_5046766713" description="Secreted protein" evidence="1">
    <location>
        <begin position="22"/>
        <end position="83"/>
    </location>
</feature>
<evidence type="ECO:0000313" key="2">
    <source>
        <dbReference type="EMBL" id="CAL8115550.1"/>
    </source>
</evidence>
<reference evidence="2 3" key="1">
    <citation type="submission" date="2024-08" db="EMBL/GenBank/DDBJ databases">
        <authorList>
            <person name="Cucini C."/>
            <person name="Frati F."/>
        </authorList>
    </citation>
    <scope>NUCLEOTIDE SEQUENCE [LARGE SCALE GENOMIC DNA]</scope>
</reference>
<protein>
    <recommendedName>
        <fullName evidence="4">Secreted protein</fullName>
    </recommendedName>
</protein>
<organism evidence="2 3">
    <name type="scientific">Orchesella dallaii</name>
    <dbReference type="NCBI Taxonomy" id="48710"/>
    <lineage>
        <taxon>Eukaryota</taxon>
        <taxon>Metazoa</taxon>
        <taxon>Ecdysozoa</taxon>
        <taxon>Arthropoda</taxon>
        <taxon>Hexapoda</taxon>
        <taxon>Collembola</taxon>
        <taxon>Entomobryomorpha</taxon>
        <taxon>Entomobryoidea</taxon>
        <taxon>Orchesellidae</taxon>
        <taxon>Orchesellinae</taxon>
        <taxon>Orchesella</taxon>
    </lineage>
</organism>